<keyword evidence="2 7" id="KW-0408">Iron</keyword>
<dbReference type="Pfam" id="PF00762">
    <property type="entry name" value="Ferrochelatase"/>
    <property type="match status" value="1"/>
</dbReference>
<dbReference type="EC" id="4.99.1.9" evidence="7"/>
<comment type="pathway">
    <text evidence="1 7">Porphyrin-containing compound metabolism; protoheme biosynthesis.</text>
</comment>
<keyword evidence="7" id="KW-0963">Cytoplasm</keyword>
<dbReference type="InterPro" id="IPR033659">
    <property type="entry name" value="Ferrochelatase_N"/>
</dbReference>
<feature type="region of interest" description="Disordered" evidence="9">
    <location>
        <begin position="169"/>
        <end position="195"/>
    </location>
</feature>
<dbReference type="PANTHER" id="PTHR11108:SF1">
    <property type="entry name" value="FERROCHELATASE, MITOCHONDRIAL"/>
    <property type="match status" value="1"/>
</dbReference>
<evidence type="ECO:0000256" key="5">
    <source>
        <dbReference type="ARBA" id="ARBA00023244"/>
    </source>
</evidence>
<evidence type="ECO:0000313" key="11">
    <source>
        <dbReference type="Proteomes" id="UP000183508"/>
    </source>
</evidence>
<evidence type="ECO:0000256" key="7">
    <source>
        <dbReference type="HAMAP-Rule" id="MF_00323"/>
    </source>
</evidence>
<feature type="binding site" evidence="7">
    <location>
        <position position="53"/>
    </location>
    <ligand>
        <name>Fe-coproporphyrin III</name>
        <dbReference type="ChEBI" id="CHEBI:68438"/>
    </ligand>
</feature>
<feature type="binding site" evidence="7">
    <location>
        <position position="29"/>
    </location>
    <ligand>
        <name>Fe-coproporphyrin III</name>
        <dbReference type="ChEBI" id="CHEBI:68438"/>
    </ligand>
</feature>
<evidence type="ECO:0000313" key="10">
    <source>
        <dbReference type="EMBL" id="SFV04112.1"/>
    </source>
</evidence>
<feature type="binding site" evidence="7">
    <location>
        <begin position="45"/>
        <end position="46"/>
    </location>
    <ligand>
        <name>Fe-coproporphyrin III</name>
        <dbReference type="ChEBI" id="CHEBI:68438"/>
    </ligand>
</feature>
<dbReference type="CDD" id="cd03411">
    <property type="entry name" value="Ferrochelatase_N"/>
    <property type="match status" value="1"/>
</dbReference>
<feature type="binding site" evidence="7">
    <location>
        <position position="282"/>
    </location>
    <ligand>
        <name>Fe(2+)</name>
        <dbReference type="ChEBI" id="CHEBI:29033"/>
    </ligand>
</feature>
<accession>A0A1I7L2V3</accession>
<dbReference type="HAMAP" id="MF_00323">
    <property type="entry name" value="Ferrochelatase"/>
    <property type="match status" value="1"/>
</dbReference>
<dbReference type="STRING" id="392015.SAMN05421543_1242"/>
<gene>
    <name evidence="7" type="primary">cpfC</name>
    <name evidence="10" type="ORF">SAMN05421543_1242</name>
</gene>
<dbReference type="Gene3D" id="3.40.50.1400">
    <property type="match status" value="2"/>
</dbReference>
<keyword evidence="7" id="KW-0479">Metal-binding</keyword>
<dbReference type="AlphaFoldDB" id="A0A1I7L2V3"/>
<dbReference type="GO" id="GO:0005737">
    <property type="term" value="C:cytoplasm"/>
    <property type="evidence" value="ECO:0007669"/>
    <property type="project" value="UniProtKB-SubCell"/>
</dbReference>
<feature type="binding site" description="axial binding residue" evidence="7">
    <location>
        <position position="12"/>
    </location>
    <ligand>
        <name>Fe-coproporphyrin III</name>
        <dbReference type="ChEBI" id="CHEBI:68438"/>
    </ligand>
    <ligandPart>
        <name>Fe</name>
        <dbReference type="ChEBI" id="CHEBI:18248"/>
    </ligandPart>
</feature>
<dbReference type="SUPFAM" id="SSF53800">
    <property type="entry name" value="Chelatase"/>
    <property type="match status" value="1"/>
</dbReference>
<organism evidence="10 11">
    <name type="scientific">Alicyclobacillus macrosporangiidus</name>
    <dbReference type="NCBI Taxonomy" id="392015"/>
    <lineage>
        <taxon>Bacteria</taxon>
        <taxon>Bacillati</taxon>
        <taxon>Bacillota</taxon>
        <taxon>Bacilli</taxon>
        <taxon>Bacillales</taxon>
        <taxon>Alicyclobacillaceae</taxon>
        <taxon>Alicyclobacillus</taxon>
    </lineage>
</organism>
<comment type="function">
    <text evidence="7">Involved in coproporphyrin-dependent heme b biosynthesis. Catalyzes the insertion of ferrous iron into coproporphyrin III to form Fe-coproporphyrin III.</text>
</comment>
<dbReference type="Proteomes" id="UP000183508">
    <property type="component" value="Unassembled WGS sequence"/>
</dbReference>
<dbReference type="GO" id="GO:0046872">
    <property type="term" value="F:metal ion binding"/>
    <property type="evidence" value="ECO:0007669"/>
    <property type="project" value="UniProtKB-KW"/>
</dbReference>
<reference evidence="11" key="1">
    <citation type="submission" date="2016-10" db="EMBL/GenBank/DDBJ databases">
        <authorList>
            <person name="Varghese N."/>
        </authorList>
    </citation>
    <scope>NUCLEOTIDE SEQUENCE [LARGE SCALE GENOMIC DNA]</scope>
    <source>
        <strain evidence="11">DSM 17980</strain>
    </source>
</reference>
<comment type="catalytic activity">
    <reaction evidence="6">
        <text>Fe-coproporphyrin III + 2 H(+) = coproporphyrin III + Fe(2+)</text>
        <dbReference type="Rhea" id="RHEA:49572"/>
        <dbReference type="ChEBI" id="CHEBI:15378"/>
        <dbReference type="ChEBI" id="CHEBI:29033"/>
        <dbReference type="ChEBI" id="CHEBI:68438"/>
        <dbReference type="ChEBI" id="CHEBI:131725"/>
        <dbReference type="EC" id="4.99.1.9"/>
    </reaction>
    <physiologicalReaction direction="right-to-left" evidence="6">
        <dbReference type="Rhea" id="RHEA:49574"/>
    </physiologicalReaction>
</comment>
<sequence>MTEPRGVLLMAYGTPASLDEVEAYYTHIRHGRPPTPELLADLKARYQAIGGVSPLNDITRRQAAALQARLDAIDGPGRWRVFLGMKHTRPFIQDIVREMAASGVKTAVTLVLAPHYSTMSVKSYQTAADQAAAEAGPRLWHVDSWHLQPQFLQALAERVTAALARLSAGAPSDGAVSDGRSAPSASDGTPGGTPATVIFSAHSLPERILEADDPYPRQLRETGEAVARLAGVTDYTFAWQSAGRTDDRWLGPDILDVIRQLAGQGRRRLVVCPAGFVADHLEVLYDVDIDCQRLAAELGVQLVRTASLNDDPLFIAGLADVVRARAARGDHDE</sequence>
<keyword evidence="11" id="KW-1185">Reference proteome</keyword>
<evidence type="ECO:0000256" key="2">
    <source>
        <dbReference type="ARBA" id="ARBA00023004"/>
    </source>
</evidence>
<dbReference type="RefSeq" id="WP_074955656.1">
    <property type="nucleotide sequence ID" value="NZ_FPBV01000024.1"/>
</dbReference>
<dbReference type="InterPro" id="IPR001015">
    <property type="entry name" value="Ferrochelatase"/>
</dbReference>
<keyword evidence="3 7" id="KW-0350">Heme biosynthesis</keyword>
<dbReference type="PANTHER" id="PTHR11108">
    <property type="entry name" value="FERROCHELATASE"/>
    <property type="match status" value="1"/>
</dbReference>
<feature type="binding site" evidence="7">
    <location>
        <position position="202"/>
    </location>
    <ligand>
        <name>Fe(2+)</name>
        <dbReference type="ChEBI" id="CHEBI:29033"/>
    </ligand>
</feature>
<dbReference type="GO" id="GO:0004325">
    <property type="term" value="F:ferrochelatase activity"/>
    <property type="evidence" value="ECO:0007669"/>
    <property type="project" value="UniProtKB-UniRule"/>
</dbReference>
<proteinExistence type="inferred from homology"/>
<name>A0A1I7L2V3_9BACL</name>
<keyword evidence="4 7" id="KW-0456">Lyase</keyword>
<protein>
    <recommendedName>
        <fullName evidence="7">Coproporphyrin III ferrochelatase</fullName>
        <ecNumber evidence="7">4.99.1.9</ecNumber>
    </recommendedName>
</protein>
<comment type="subcellular location">
    <subcellularLocation>
        <location evidence="7">Cytoplasm</location>
    </subcellularLocation>
</comment>
<dbReference type="CDD" id="cd00419">
    <property type="entry name" value="Ferrochelatase_C"/>
    <property type="match status" value="1"/>
</dbReference>
<dbReference type="OrthoDB" id="9776380at2"/>
<dbReference type="UniPathway" id="UPA00252"/>
<dbReference type="eggNOG" id="COG0276">
    <property type="taxonomic scope" value="Bacteria"/>
</dbReference>
<dbReference type="EMBL" id="FPBV01000024">
    <property type="protein sequence ID" value="SFV04112.1"/>
    <property type="molecule type" value="Genomic_DNA"/>
</dbReference>
<evidence type="ECO:0000256" key="9">
    <source>
        <dbReference type="SAM" id="MobiDB-lite"/>
    </source>
</evidence>
<evidence type="ECO:0000256" key="1">
    <source>
        <dbReference type="ARBA" id="ARBA00004744"/>
    </source>
</evidence>
<dbReference type="InterPro" id="IPR033644">
    <property type="entry name" value="Ferrochelatase_C"/>
</dbReference>
<dbReference type="GO" id="GO:0006783">
    <property type="term" value="P:heme biosynthetic process"/>
    <property type="evidence" value="ECO:0007669"/>
    <property type="project" value="UniProtKB-UniRule"/>
</dbReference>
<evidence type="ECO:0000256" key="6">
    <source>
        <dbReference type="ARBA" id="ARBA00024536"/>
    </source>
</evidence>
<comment type="similarity">
    <text evidence="7 8">Belongs to the ferrochelatase family.</text>
</comment>
<feature type="binding site" evidence="7">
    <location>
        <position position="124"/>
    </location>
    <ligand>
        <name>Fe-coproporphyrin III</name>
        <dbReference type="ChEBI" id="CHEBI:68438"/>
    </ligand>
</feature>
<evidence type="ECO:0000256" key="3">
    <source>
        <dbReference type="ARBA" id="ARBA00023133"/>
    </source>
</evidence>
<evidence type="ECO:0000256" key="4">
    <source>
        <dbReference type="ARBA" id="ARBA00023239"/>
    </source>
</evidence>
<keyword evidence="5 7" id="KW-0627">Porphyrin biosynthesis</keyword>
<evidence type="ECO:0000256" key="8">
    <source>
        <dbReference type="RuleBase" id="RU004185"/>
    </source>
</evidence>